<dbReference type="PANTHER" id="PTHR33332">
    <property type="entry name" value="REVERSE TRANSCRIPTASE DOMAIN-CONTAINING PROTEIN"/>
    <property type="match status" value="1"/>
</dbReference>
<reference evidence="2" key="1">
    <citation type="journal article" date="2016" name="Insect Biochem. Mol. Biol.">
        <title>Multifaceted biological insights from a draft genome sequence of the tobacco hornworm moth, Manduca sexta.</title>
        <authorList>
            <person name="Kanost M.R."/>
            <person name="Arrese E.L."/>
            <person name="Cao X."/>
            <person name="Chen Y.R."/>
            <person name="Chellapilla S."/>
            <person name="Goldsmith M.R."/>
            <person name="Grosse-Wilde E."/>
            <person name="Heckel D.G."/>
            <person name="Herndon N."/>
            <person name="Jiang H."/>
            <person name="Papanicolaou A."/>
            <person name="Qu J."/>
            <person name="Soulages J.L."/>
            <person name="Vogel H."/>
            <person name="Walters J."/>
            <person name="Waterhouse R.M."/>
            <person name="Ahn S.J."/>
            <person name="Almeida F.C."/>
            <person name="An C."/>
            <person name="Aqrawi P."/>
            <person name="Bretschneider A."/>
            <person name="Bryant W.B."/>
            <person name="Bucks S."/>
            <person name="Chao H."/>
            <person name="Chevignon G."/>
            <person name="Christen J.M."/>
            <person name="Clarke D.F."/>
            <person name="Dittmer N.T."/>
            <person name="Ferguson L.C.F."/>
            <person name="Garavelou S."/>
            <person name="Gordon K.H.J."/>
            <person name="Gunaratna R.T."/>
            <person name="Han Y."/>
            <person name="Hauser F."/>
            <person name="He Y."/>
            <person name="Heidel-Fischer H."/>
            <person name="Hirsh A."/>
            <person name="Hu Y."/>
            <person name="Jiang H."/>
            <person name="Kalra D."/>
            <person name="Klinner C."/>
            <person name="Konig C."/>
            <person name="Kovar C."/>
            <person name="Kroll A.R."/>
            <person name="Kuwar S.S."/>
            <person name="Lee S.L."/>
            <person name="Lehman R."/>
            <person name="Li K."/>
            <person name="Li Z."/>
            <person name="Liang H."/>
            <person name="Lovelace S."/>
            <person name="Lu Z."/>
            <person name="Mansfield J.H."/>
            <person name="McCulloch K.J."/>
            <person name="Mathew T."/>
            <person name="Morton B."/>
            <person name="Muzny D.M."/>
            <person name="Neunemann D."/>
            <person name="Ongeri F."/>
            <person name="Pauchet Y."/>
            <person name="Pu L.L."/>
            <person name="Pyrousis I."/>
            <person name="Rao X.J."/>
            <person name="Redding A."/>
            <person name="Roesel C."/>
            <person name="Sanchez-Gracia A."/>
            <person name="Schaack S."/>
            <person name="Shukla A."/>
            <person name="Tetreau G."/>
            <person name="Wang Y."/>
            <person name="Xiong G.H."/>
            <person name="Traut W."/>
            <person name="Walsh T.K."/>
            <person name="Worley K.C."/>
            <person name="Wu D."/>
            <person name="Wu W."/>
            <person name="Wu Y.Q."/>
            <person name="Zhang X."/>
            <person name="Zou Z."/>
            <person name="Zucker H."/>
            <person name="Briscoe A.D."/>
            <person name="Burmester T."/>
            <person name="Clem R.J."/>
            <person name="Feyereisen R."/>
            <person name="Grimmelikhuijzen C.J.P."/>
            <person name="Hamodrakas S.J."/>
            <person name="Hansson B.S."/>
            <person name="Huguet E."/>
            <person name="Jermiin L.S."/>
            <person name="Lan Q."/>
            <person name="Lehman H.K."/>
            <person name="Lorenzen M."/>
            <person name="Merzendorfer H."/>
            <person name="Michalopoulos I."/>
            <person name="Morton D.B."/>
            <person name="Muthukrishnan S."/>
            <person name="Oakeshott J.G."/>
            <person name="Palmer W."/>
            <person name="Park Y."/>
            <person name="Passarelli A.L."/>
            <person name="Rozas J."/>
            <person name="Schwartz L.M."/>
            <person name="Smith W."/>
            <person name="Southgate A."/>
            <person name="Vilcinskas A."/>
            <person name="Vogt R."/>
            <person name="Wang P."/>
            <person name="Werren J."/>
            <person name="Yu X.Q."/>
            <person name="Zhou J.J."/>
            <person name="Brown S.J."/>
            <person name="Scherer S.E."/>
            <person name="Richards S."/>
            <person name="Blissard G.W."/>
        </authorList>
    </citation>
    <scope>NUCLEOTIDE SEQUENCE</scope>
</reference>
<dbReference type="PROSITE" id="PS50878">
    <property type="entry name" value="RT_POL"/>
    <property type="match status" value="1"/>
</dbReference>
<keyword evidence="3" id="KW-1185">Reference proteome</keyword>
<comment type="caution">
    <text evidence="2">The sequence shown here is derived from an EMBL/GenBank/DDBJ whole genome shotgun (WGS) entry which is preliminary data.</text>
</comment>
<dbReference type="AlphaFoldDB" id="A0A922CME8"/>
<protein>
    <recommendedName>
        <fullName evidence="1">Reverse transcriptase domain-containing protein</fullName>
    </recommendedName>
</protein>
<evidence type="ECO:0000313" key="2">
    <source>
        <dbReference type="EMBL" id="KAG6451642.1"/>
    </source>
</evidence>
<dbReference type="InterPro" id="IPR000477">
    <property type="entry name" value="RT_dom"/>
</dbReference>
<reference evidence="2" key="2">
    <citation type="submission" date="2020-12" db="EMBL/GenBank/DDBJ databases">
        <authorList>
            <person name="Kanost M."/>
        </authorList>
    </citation>
    <scope>NUCLEOTIDE SEQUENCE</scope>
</reference>
<dbReference type="Pfam" id="PF00078">
    <property type="entry name" value="RVT_1"/>
    <property type="match status" value="1"/>
</dbReference>
<name>A0A922CME8_MANSE</name>
<proteinExistence type="predicted"/>
<dbReference type="Proteomes" id="UP000791440">
    <property type="component" value="Unassembled WGS sequence"/>
</dbReference>
<evidence type="ECO:0000313" key="3">
    <source>
        <dbReference type="Proteomes" id="UP000791440"/>
    </source>
</evidence>
<evidence type="ECO:0000259" key="1">
    <source>
        <dbReference type="PROSITE" id="PS50878"/>
    </source>
</evidence>
<organism evidence="2 3">
    <name type="scientific">Manduca sexta</name>
    <name type="common">Tobacco hawkmoth</name>
    <name type="synonym">Tobacco hornworm</name>
    <dbReference type="NCBI Taxonomy" id="7130"/>
    <lineage>
        <taxon>Eukaryota</taxon>
        <taxon>Metazoa</taxon>
        <taxon>Ecdysozoa</taxon>
        <taxon>Arthropoda</taxon>
        <taxon>Hexapoda</taxon>
        <taxon>Insecta</taxon>
        <taxon>Pterygota</taxon>
        <taxon>Neoptera</taxon>
        <taxon>Endopterygota</taxon>
        <taxon>Lepidoptera</taxon>
        <taxon>Glossata</taxon>
        <taxon>Ditrysia</taxon>
        <taxon>Bombycoidea</taxon>
        <taxon>Sphingidae</taxon>
        <taxon>Sphinginae</taxon>
        <taxon>Sphingini</taxon>
        <taxon>Manduca</taxon>
    </lineage>
</organism>
<sequence>MTNLTSYVSDISHELDRGREVDAFYTDFTSAFDRVNYALLLKKLEYYGIQGSLLHWFRSYLAKRLNYVVANGFTSHEYSALSGVPQGSHLGPILFSVFINNIVSIIHHCKCLLFADDLKIYRTIHTPNDTKEIQDDLLRIQDWCINISMELNPSKCFHIKFTKKKSSIHSNYMIKDTGLVTVNEIKDLGVIIDKELRFSAHVNSIVKKSAQMFGFLKRNTRDFKHVRTKIVIYNAIVRNHLEYGSLIWNPFYCIHSQRLENIQRAFTRYLAFSFSGISHRSSYNSRLEFFKMNSS</sequence>
<dbReference type="EMBL" id="JH668411">
    <property type="protein sequence ID" value="KAG6451642.1"/>
    <property type="molecule type" value="Genomic_DNA"/>
</dbReference>
<accession>A0A922CME8</accession>
<feature type="domain" description="Reverse transcriptase" evidence="1">
    <location>
        <begin position="1"/>
        <end position="192"/>
    </location>
</feature>
<gene>
    <name evidence="2" type="ORF">O3G_MSEX007258</name>
</gene>